<evidence type="ECO:0000256" key="2">
    <source>
        <dbReference type="ARBA" id="ARBA00001946"/>
    </source>
</evidence>
<sequence>MGSIFSRRVQTDIPLHLRSNNVYQFEKVDKDEYKGFLQQNSSRVFNGNEVLKSKWEEGSLYSVFMYKYNGVRWLPFENDDYRKCTTNVQELKFLTYNVWFDDHFRDQRYQVIHQMIEETDADFVCLQEVTQNFLFNLLQQKFLRQNYYVSGNFISGYGVMILSKFPCLIYEMPLPTLMNRTLLVAEPIGGLNGEPLLIATAHLESGSIYGQIRKKQLQLCLDQIKISPNTIMMGDFNFDSTYDDQQAIIIENGFTDVFLDLNEGVEQESMLKNKHYTPWRPDKVISQKINSNWRPHNIQIVGKFCIPQFQKDSIYQLSEDGIVRTPSDHMGIISTFKFESQK</sequence>
<dbReference type="OrthoDB" id="290453at2759"/>
<dbReference type="InParanoid" id="A0A077ZN56"/>
<dbReference type="OMA" id="IMMSNDK"/>
<dbReference type="GO" id="GO:0006302">
    <property type="term" value="P:double-strand break repair"/>
    <property type="evidence" value="ECO:0007669"/>
    <property type="project" value="TreeGrafter"/>
</dbReference>
<evidence type="ECO:0000256" key="9">
    <source>
        <dbReference type="ARBA" id="ARBA00023204"/>
    </source>
</evidence>
<keyword evidence="4" id="KW-0540">Nuclease</keyword>
<dbReference type="InterPro" id="IPR005135">
    <property type="entry name" value="Endo/exonuclease/phosphatase"/>
</dbReference>
<reference evidence="12 13" key="1">
    <citation type="submission" date="2014-06" db="EMBL/GenBank/DDBJ databases">
        <authorList>
            <person name="Swart Estienne"/>
        </authorList>
    </citation>
    <scope>NUCLEOTIDE SEQUENCE [LARGE SCALE GENOMIC DNA]</scope>
    <source>
        <strain evidence="12 13">130c</strain>
    </source>
</reference>
<dbReference type="GO" id="GO:0070260">
    <property type="term" value="F:5'-tyrosyl-DNA phosphodiesterase activity"/>
    <property type="evidence" value="ECO:0007669"/>
    <property type="project" value="TreeGrafter"/>
</dbReference>
<dbReference type="InterPro" id="IPR051547">
    <property type="entry name" value="TDP2-like"/>
</dbReference>
<keyword evidence="6" id="KW-0227">DNA damage</keyword>
<organism evidence="12 13">
    <name type="scientific">Stylonychia lemnae</name>
    <name type="common">Ciliate</name>
    <dbReference type="NCBI Taxonomy" id="5949"/>
    <lineage>
        <taxon>Eukaryota</taxon>
        <taxon>Sar</taxon>
        <taxon>Alveolata</taxon>
        <taxon>Ciliophora</taxon>
        <taxon>Intramacronucleata</taxon>
        <taxon>Spirotrichea</taxon>
        <taxon>Stichotrichia</taxon>
        <taxon>Sporadotrichida</taxon>
        <taxon>Oxytrichidae</taxon>
        <taxon>Stylonychinae</taxon>
        <taxon>Stylonychia</taxon>
    </lineage>
</organism>
<evidence type="ECO:0000256" key="6">
    <source>
        <dbReference type="ARBA" id="ARBA00022763"/>
    </source>
</evidence>
<keyword evidence="8" id="KW-0460">Magnesium</keyword>
<evidence type="ECO:0000256" key="8">
    <source>
        <dbReference type="ARBA" id="ARBA00022842"/>
    </source>
</evidence>
<dbReference type="CDD" id="cd09080">
    <property type="entry name" value="TDP2"/>
    <property type="match status" value="1"/>
</dbReference>
<feature type="domain" description="Endonuclease/exonuclease/phosphatase" evidence="11">
    <location>
        <begin position="94"/>
        <end position="246"/>
    </location>
</feature>
<dbReference type="GO" id="GO:0003697">
    <property type="term" value="F:single-stranded DNA binding"/>
    <property type="evidence" value="ECO:0007669"/>
    <property type="project" value="TreeGrafter"/>
</dbReference>
<keyword evidence="9" id="KW-0234">DNA repair</keyword>
<evidence type="ECO:0000256" key="1">
    <source>
        <dbReference type="ARBA" id="ARBA00001936"/>
    </source>
</evidence>
<gene>
    <name evidence="12" type="primary">Contig14720.g15676</name>
    <name evidence="12" type="ORF">STYLEM_355</name>
</gene>
<keyword evidence="7" id="KW-0378">Hydrolase</keyword>
<dbReference type="GO" id="GO:0046872">
    <property type="term" value="F:metal ion binding"/>
    <property type="evidence" value="ECO:0007669"/>
    <property type="project" value="UniProtKB-KW"/>
</dbReference>
<dbReference type="SUPFAM" id="SSF56219">
    <property type="entry name" value="DNase I-like"/>
    <property type="match status" value="1"/>
</dbReference>
<accession>A0A077ZN56</accession>
<dbReference type="InterPro" id="IPR036691">
    <property type="entry name" value="Endo/exonu/phosph_ase_sf"/>
</dbReference>
<evidence type="ECO:0000256" key="3">
    <source>
        <dbReference type="ARBA" id="ARBA00004322"/>
    </source>
</evidence>
<dbReference type="Gene3D" id="3.60.10.10">
    <property type="entry name" value="Endonuclease/exonuclease/phosphatase"/>
    <property type="match status" value="1"/>
</dbReference>
<name>A0A077ZN56_STYLE</name>
<keyword evidence="10" id="KW-0539">Nucleus</keyword>
<comment type="subcellular location">
    <subcellularLocation>
        <location evidence="3">Nucleus</location>
        <location evidence="3">PML body</location>
    </subcellularLocation>
</comment>
<keyword evidence="5" id="KW-0479">Metal-binding</keyword>
<evidence type="ECO:0000256" key="10">
    <source>
        <dbReference type="ARBA" id="ARBA00023242"/>
    </source>
</evidence>
<comment type="cofactor">
    <cofactor evidence="2">
        <name>Mg(2+)</name>
        <dbReference type="ChEBI" id="CHEBI:18420"/>
    </cofactor>
</comment>
<dbReference type="Pfam" id="PF03372">
    <property type="entry name" value="Exo_endo_phos"/>
    <property type="match status" value="1"/>
</dbReference>
<evidence type="ECO:0000256" key="5">
    <source>
        <dbReference type="ARBA" id="ARBA00022723"/>
    </source>
</evidence>
<dbReference type="PANTHER" id="PTHR15822">
    <property type="entry name" value="TRAF AND TNF RECEPTOR-ASSOCIATED PROTEIN"/>
    <property type="match status" value="1"/>
</dbReference>
<dbReference type="AlphaFoldDB" id="A0A077ZN56"/>
<dbReference type="EMBL" id="CCKQ01000352">
    <property type="protein sequence ID" value="CDW71412.1"/>
    <property type="molecule type" value="Genomic_DNA"/>
</dbReference>
<dbReference type="Proteomes" id="UP000039865">
    <property type="component" value="Unassembled WGS sequence"/>
</dbReference>
<dbReference type="GO" id="GO:0005737">
    <property type="term" value="C:cytoplasm"/>
    <property type="evidence" value="ECO:0007669"/>
    <property type="project" value="TreeGrafter"/>
</dbReference>
<comment type="cofactor">
    <cofactor evidence="1">
        <name>Mn(2+)</name>
        <dbReference type="ChEBI" id="CHEBI:29035"/>
    </cofactor>
</comment>
<evidence type="ECO:0000256" key="7">
    <source>
        <dbReference type="ARBA" id="ARBA00022801"/>
    </source>
</evidence>
<protein>
    <recommendedName>
        <fullName evidence="11">Endonuclease/exonuclease/phosphatase domain-containing protein</fullName>
    </recommendedName>
</protein>
<dbReference type="PANTHER" id="PTHR15822:SF4">
    <property type="entry name" value="TYROSYL-DNA PHOSPHODIESTERASE 2"/>
    <property type="match status" value="1"/>
</dbReference>
<evidence type="ECO:0000313" key="13">
    <source>
        <dbReference type="Proteomes" id="UP000039865"/>
    </source>
</evidence>
<keyword evidence="13" id="KW-1185">Reference proteome</keyword>
<dbReference type="GO" id="GO:0004518">
    <property type="term" value="F:nuclease activity"/>
    <property type="evidence" value="ECO:0007669"/>
    <property type="project" value="UniProtKB-KW"/>
</dbReference>
<proteinExistence type="predicted"/>
<evidence type="ECO:0000313" key="12">
    <source>
        <dbReference type="EMBL" id="CDW71412.1"/>
    </source>
</evidence>
<evidence type="ECO:0000256" key="4">
    <source>
        <dbReference type="ARBA" id="ARBA00022722"/>
    </source>
</evidence>
<evidence type="ECO:0000259" key="11">
    <source>
        <dbReference type="Pfam" id="PF03372"/>
    </source>
</evidence>